<feature type="coiled-coil region" evidence="4">
    <location>
        <begin position="274"/>
        <end position="467"/>
    </location>
</feature>
<dbReference type="Pfam" id="PF12329">
    <property type="entry name" value="TMF_DNA_bd"/>
    <property type="match status" value="1"/>
</dbReference>
<comment type="caution">
    <text evidence="7">The sequence shown here is derived from an EMBL/GenBank/DDBJ whole genome shotgun (WGS) entry which is preliminary data.</text>
</comment>
<dbReference type="PANTHER" id="PTHR46515">
    <property type="entry name" value="TATA ELEMENT MODULATORY FACTOR TMF1"/>
    <property type="match status" value="1"/>
</dbReference>
<organism evidence="7 8">
    <name type="scientific">Penicillium diatomitis</name>
    <dbReference type="NCBI Taxonomy" id="2819901"/>
    <lineage>
        <taxon>Eukaryota</taxon>
        <taxon>Fungi</taxon>
        <taxon>Dikarya</taxon>
        <taxon>Ascomycota</taxon>
        <taxon>Pezizomycotina</taxon>
        <taxon>Eurotiomycetes</taxon>
        <taxon>Eurotiomycetidae</taxon>
        <taxon>Eurotiales</taxon>
        <taxon>Aspergillaceae</taxon>
        <taxon>Penicillium</taxon>
    </lineage>
</organism>
<dbReference type="GeneID" id="81623998"/>
<feature type="compositionally biased region" description="Basic and acidic residues" evidence="5">
    <location>
        <begin position="148"/>
        <end position="162"/>
    </location>
</feature>
<dbReference type="AlphaFoldDB" id="A0A9W9XDF5"/>
<feature type="compositionally biased region" description="Polar residues" evidence="5">
    <location>
        <begin position="696"/>
        <end position="714"/>
    </location>
</feature>
<keyword evidence="3 4" id="KW-0175">Coiled coil</keyword>
<evidence type="ECO:0000256" key="2">
    <source>
        <dbReference type="ARBA" id="ARBA00023034"/>
    </source>
</evidence>
<evidence type="ECO:0000313" key="8">
    <source>
        <dbReference type="Proteomes" id="UP001148312"/>
    </source>
</evidence>
<feature type="compositionally biased region" description="Basic and acidic residues" evidence="5">
    <location>
        <begin position="38"/>
        <end position="51"/>
    </location>
</feature>
<keyword evidence="2" id="KW-0333">Golgi apparatus</keyword>
<sequence>MAQNPQAPKSKWGVGNFFQQAVAGVESRLDNILMDQEDGSKVTKPTTKEVESATPPIAKSSAGSISRSSSSARRNDRLQERLARAIVKSNTPSRHSQSSPALDSTPGSPVTTEDVRSSIDLDSSPSVAPRMSEDTKRPSLDVEGVLDSSDRPRASHESERFNRQSLEISGSEPRHSIEAQQRSGNPSLELSSSQRGTRQNGRVSGDSTRMSTDTSSETRASEEEPQSQWQQERYEYLARIDELQRNLGNMVEEAAKSAKSAAAAASPGSPAKELAESREKYALLMKEGQKLESEAANTRTVVRRLRQQLAENSRVQAELKRKNEKLEKDLTGMESRASRAEAAEKRAIESLSSHLKTTKQLEAVTIERDALNQTVREMKAQISRAVARAEAAEAQARSDFSKKEERRVEELEETLSSTKIELEICQAKSQKEIADLKSSLEKEKEGAQRLEIELKAEQSALESKMESLRVRAEEASSGAQGDTQAKLLRQIETLQTQYSVASENWHALESSYISRLDAAEKERDLIGDKEKDLRKRLREMVRSPMAPDDGHSWNLYTDSSLGFEKTLRVKELEEELEGCRETESELESQLHARSQDHEKVQEKLQTATNELASVKKEIIEQKKTSDANWAQKLEEERARWREQLSSLQQPRGISPVPSTRRSSNLDTIPSMLSDYRPGSRRSSTLPPGSPDIATPPRQNSYPASVTQGTLSPPPINTSLGFSSTILETPSITFEPDEFFGSGEPATPSAFGGTQTAASRGINDIISESTVGAGPSVQLVERMSATVRRLESERAGVKDELARVTAQRDEARKQVVDLMRELEDKKAADSRVKDLEAQLADIDQRYLTTLEMLGEKSEQVEELEADIADLKRIYRELVDSTMK</sequence>
<proteinExistence type="predicted"/>
<reference evidence="7" key="1">
    <citation type="submission" date="2022-12" db="EMBL/GenBank/DDBJ databases">
        <authorList>
            <person name="Petersen C."/>
        </authorList>
    </citation>
    <scope>NUCLEOTIDE SEQUENCE</scope>
    <source>
        <strain evidence="7">IBT 30728</strain>
    </source>
</reference>
<feature type="compositionally biased region" description="Basic and acidic residues" evidence="5">
    <location>
        <begin position="73"/>
        <end position="83"/>
    </location>
</feature>
<dbReference type="Pfam" id="PF12325">
    <property type="entry name" value="TMF_TATA_bd"/>
    <property type="match status" value="1"/>
</dbReference>
<dbReference type="InterPro" id="IPR052602">
    <property type="entry name" value="Growth_transcription_reg"/>
</dbReference>
<evidence type="ECO:0000256" key="4">
    <source>
        <dbReference type="SAM" id="Coils"/>
    </source>
</evidence>
<accession>A0A9W9XDF5</accession>
<comment type="subcellular location">
    <subcellularLocation>
        <location evidence="1">Golgi apparatus</location>
    </subcellularLocation>
</comment>
<gene>
    <name evidence="7" type="ORF">N7539_004147</name>
</gene>
<dbReference type="InterPro" id="IPR022091">
    <property type="entry name" value="TMF_TATA-bd"/>
</dbReference>
<feature type="region of interest" description="Disordered" evidence="5">
    <location>
        <begin position="254"/>
        <end position="274"/>
    </location>
</feature>
<feature type="region of interest" description="Disordered" evidence="5">
    <location>
        <begin position="35"/>
        <end position="232"/>
    </location>
</feature>
<feature type="compositionally biased region" description="Low complexity" evidence="5">
    <location>
        <begin position="257"/>
        <end position="272"/>
    </location>
</feature>
<feature type="compositionally biased region" description="Low complexity" evidence="5">
    <location>
        <begin position="58"/>
        <end position="72"/>
    </location>
</feature>
<feature type="compositionally biased region" description="Polar residues" evidence="5">
    <location>
        <begin position="178"/>
        <end position="218"/>
    </location>
</feature>
<name>A0A9W9XDF5_9EURO</name>
<feature type="domain" description="TATA element modulatory factor 1 TATA binding" evidence="6">
    <location>
        <begin position="767"/>
        <end position="879"/>
    </location>
</feature>
<dbReference type="RefSeq" id="XP_056791290.1">
    <property type="nucleotide sequence ID" value="XM_056933749.1"/>
</dbReference>
<dbReference type="EMBL" id="JAPWDQ010000004">
    <property type="protein sequence ID" value="KAJ5489257.1"/>
    <property type="molecule type" value="Genomic_DNA"/>
</dbReference>
<dbReference type="InterPro" id="IPR022092">
    <property type="entry name" value="TMF_DNA-bd"/>
</dbReference>
<evidence type="ECO:0000256" key="3">
    <source>
        <dbReference type="ARBA" id="ARBA00023054"/>
    </source>
</evidence>
<evidence type="ECO:0000259" key="6">
    <source>
        <dbReference type="Pfam" id="PF12325"/>
    </source>
</evidence>
<evidence type="ECO:0000256" key="5">
    <source>
        <dbReference type="SAM" id="MobiDB-lite"/>
    </source>
</evidence>
<feature type="region of interest" description="Disordered" evidence="5">
    <location>
        <begin position="642"/>
        <end position="714"/>
    </location>
</feature>
<dbReference type="Proteomes" id="UP001148312">
    <property type="component" value="Unassembled WGS sequence"/>
</dbReference>
<feature type="compositionally biased region" description="Polar residues" evidence="5">
    <location>
        <begin position="88"/>
        <end position="111"/>
    </location>
</feature>
<feature type="compositionally biased region" description="Basic and acidic residues" evidence="5">
    <location>
        <begin position="131"/>
        <end position="140"/>
    </location>
</feature>
<dbReference type="PANTHER" id="PTHR46515:SF1">
    <property type="entry name" value="TATA ELEMENT MODULATORY FACTOR"/>
    <property type="match status" value="1"/>
</dbReference>
<feature type="coiled-coil region" evidence="4">
    <location>
        <begin position="779"/>
        <end position="879"/>
    </location>
</feature>
<evidence type="ECO:0000313" key="7">
    <source>
        <dbReference type="EMBL" id="KAJ5489257.1"/>
    </source>
</evidence>
<dbReference type="GO" id="GO:0005794">
    <property type="term" value="C:Golgi apparatus"/>
    <property type="evidence" value="ECO:0007669"/>
    <property type="project" value="UniProtKB-SubCell"/>
</dbReference>
<evidence type="ECO:0000256" key="1">
    <source>
        <dbReference type="ARBA" id="ARBA00004555"/>
    </source>
</evidence>
<keyword evidence="8" id="KW-1185">Reference proteome</keyword>
<dbReference type="GO" id="GO:0005783">
    <property type="term" value="C:endoplasmic reticulum"/>
    <property type="evidence" value="ECO:0007669"/>
    <property type="project" value="TreeGrafter"/>
</dbReference>
<feature type="compositionally biased region" description="Polar residues" evidence="5">
    <location>
        <begin position="643"/>
        <end position="667"/>
    </location>
</feature>
<reference evidence="7" key="2">
    <citation type="journal article" date="2023" name="IMA Fungus">
        <title>Comparative genomic study of the Penicillium genus elucidates a diverse pangenome and 15 lateral gene transfer events.</title>
        <authorList>
            <person name="Petersen C."/>
            <person name="Sorensen T."/>
            <person name="Nielsen M.R."/>
            <person name="Sondergaard T.E."/>
            <person name="Sorensen J.L."/>
            <person name="Fitzpatrick D.A."/>
            <person name="Frisvad J.C."/>
            <person name="Nielsen K.L."/>
        </authorList>
    </citation>
    <scope>NUCLEOTIDE SEQUENCE</scope>
    <source>
        <strain evidence="7">IBT 30728</strain>
    </source>
</reference>
<protein>
    <recommendedName>
        <fullName evidence="6">TATA element modulatory factor 1 TATA binding domain-containing protein</fullName>
    </recommendedName>
</protein>